<evidence type="ECO:0000256" key="3">
    <source>
        <dbReference type="ARBA" id="ARBA00023134"/>
    </source>
</evidence>
<dbReference type="SMART" id="SM00275">
    <property type="entry name" value="G_alpha"/>
    <property type="match status" value="1"/>
</dbReference>
<dbReference type="GO" id="GO:0017111">
    <property type="term" value="F:ribonucleoside triphosphate phosphatase activity"/>
    <property type="evidence" value="ECO:0007669"/>
    <property type="project" value="UniProtKB-ARBA"/>
</dbReference>
<dbReference type="Gene3D" id="3.40.50.300">
    <property type="entry name" value="P-loop containing nucleotide triphosphate hydrolases"/>
    <property type="match status" value="1"/>
</dbReference>
<evidence type="ECO:0000256" key="2">
    <source>
        <dbReference type="ARBA" id="ARBA00022741"/>
    </source>
</evidence>
<dbReference type="PANTHER" id="PTHR10218:SF302">
    <property type="entry name" value="GUANINE NUCLEOTIDE-BINDING PROTEIN ALPHA-5 SUBUNIT"/>
    <property type="match status" value="1"/>
</dbReference>
<evidence type="ECO:0000313" key="7">
    <source>
        <dbReference type="EMBL" id="KAL3772840.1"/>
    </source>
</evidence>
<dbReference type="PRINTS" id="PR00318">
    <property type="entry name" value="GPROTEINA"/>
</dbReference>
<dbReference type="Gene3D" id="1.10.400.10">
    <property type="entry name" value="GI Alpha 1, domain 2-like"/>
    <property type="match status" value="1"/>
</dbReference>
<feature type="binding site" evidence="6">
    <location>
        <position position="201"/>
    </location>
    <ligand>
        <name>Mg(2+)</name>
        <dbReference type="ChEBI" id="CHEBI:18420"/>
    </ligand>
</feature>
<sequence length="378" mass="42596">MASTWLRSLLSSNKQSSDSSDMGGCLSGESGADRAAAKASKDIEKAMSNQYKVDNAKVKLLLLGAGESGKSTIFKQMRVIFGAKLTEEEKRQITPVVYGNTIASMKVLCAETKNMGYDQEVASKEKLDFILGLDDQAKIDEEIGGAIKELWADPGVQKTWKRRAEFQIVESVKSYFNDIDRIMKSDYVPTQQDMLLARVRTSGIVTEKYVIDGVEFEMYDVGGQRNERKKWIHCFEDVTAVIFVAALSEYDQSLFEDAATNRMTEAITLFNDICNNETFKASSMILFLNKKDLFAEKINLVHIANVPAFADFAAKMGDADYFERGQRYFLRKFLAQNKNPQREIYHHATCATDSKNVEVVFNSCRDIIMKKNMAEMGM</sequence>
<dbReference type="EMBL" id="JALLBG020000002">
    <property type="protein sequence ID" value="KAL3772840.1"/>
    <property type="molecule type" value="Genomic_DNA"/>
</dbReference>
<feature type="binding site" evidence="5">
    <location>
        <begin position="195"/>
        <end position="201"/>
    </location>
    <ligand>
        <name>GTP</name>
        <dbReference type="ChEBI" id="CHEBI:37565"/>
    </ligand>
</feature>
<feature type="binding site" evidence="5">
    <location>
        <begin position="67"/>
        <end position="72"/>
    </location>
    <ligand>
        <name>GTP</name>
        <dbReference type="ChEBI" id="CHEBI:37565"/>
    </ligand>
</feature>
<evidence type="ECO:0000313" key="8">
    <source>
        <dbReference type="Proteomes" id="UP001530293"/>
    </source>
</evidence>
<keyword evidence="3 5" id="KW-0342">GTP-binding</keyword>
<proteinExistence type="predicted"/>
<dbReference type="PANTHER" id="PTHR10218">
    <property type="entry name" value="GTP-BINDING PROTEIN ALPHA SUBUNIT"/>
    <property type="match status" value="1"/>
</dbReference>
<dbReference type="SUPFAM" id="SSF47895">
    <property type="entry name" value="Transducin (alpha subunit), insertion domain"/>
    <property type="match status" value="1"/>
</dbReference>
<name>A0ABD3NA07_9STRA</name>
<dbReference type="AlphaFoldDB" id="A0ABD3NA07"/>
<feature type="binding site" evidence="6">
    <location>
        <position position="71"/>
    </location>
    <ligand>
        <name>Mg(2+)</name>
        <dbReference type="ChEBI" id="CHEBI:18420"/>
    </ligand>
</feature>
<evidence type="ECO:0000256" key="4">
    <source>
        <dbReference type="ARBA" id="ARBA00023224"/>
    </source>
</evidence>
<dbReference type="InterPro" id="IPR001019">
    <property type="entry name" value="Gprotein_alpha_su"/>
</dbReference>
<evidence type="ECO:0000256" key="1">
    <source>
        <dbReference type="ARBA" id="ARBA00022723"/>
    </source>
</evidence>
<comment type="caution">
    <text evidence="7">The sequence shown here is derived from an EMBL/GenBank/DDBJ whole genome shotgun (WGS) entry which is preliminary data.</text>
</comment>
<dbReference type="FunFam" id="3.40.50.300:FF:000051">
    <property type="entry name" value="Guanine nucleotide-binding protein subunit alpha"/>
    <property type="match status" value="1"/>
</dbReference>
<protein>
    <submittedName>
        <fullName evidence="7">Uncharacterized protein</fullName>
    </submittedName>
</protein>
<keyword evidence="2 5" id="KW-0547">Nucleotide-binding</keyword>
<dbReference type="PROSITE" id="PS51882">
    <property type="entry name" value="G_ALPHA"/>
    <property type="match status" value="1"/>
</dbReference>
<dbReference type="GO" id="GO:0046872">
    <property type="term" value="F:metal ion binding"/>
    <property type="evidence" value="ECO:0007669"/>
    <property type="project" value="UniProtKB-KW"/>
</dbReference>
<dbReference type="InterPro" id="IPR027417">
    <property type="entry name" value="P-loop_NTPase"/>
</dbReference>
<dbReference type="CDD" id="cd00066">
    <property type="entry name" value="G-alpha"/>
    <property type="match status" value="1"/>
</dbReference>
<dbReference type="GO" id="GO:0007165">
    <property type="term" value="P:signal transduction"/>
    <property type="evidence" value="ECO:0007669"/>
    <property type="project" value="UniProtKB-KW"/>
</dbReference>
<evidence type="ECO:0000256" key="6">
    <source>
        <dbReference type="PIRSR" id="PIRSR601019-2"/>
    </source>
</evidence>
<keyword evidence="6" id="KW-0460">Magnesium</keyword>
<accession>A0ABD3NA07</accession>
<feature type="binding site" evidence="5">
    <location>
        <begin position="289"/>
        <end position="292"/>
    </location>
    <ligand>
        <name>GTP</name>
        <dbReference type="ChEBI" id="CHEBI:37565"/>
    </ligand>
</feature>
<dbReference type="SUPFAM" id="SSF52540">
    <property type="entry name" value="P-loop containing nucleoside triphosphate hydrolases"/>
    <property type="match status" value="1"/>
</dbReference>
<dbReference type="GO" id="GO:0005525">
    <property type="term" value="F:GTP binding"/>
    <property type="evidence" value="ECO:0007669"/>
    <property type="project" value="UniProtKB-KW"/>
</dbReference>
<evidence type="ECO:0000256" key="5">
    <source>
        <dbReference type="PIRSR" id="PIRSR601019-1"/>
    </source>
</evidence>
<dbReference type="Proteomes" id="UP001530293">
    <property type="component" value="Unassembled WGS sequence"/>
</dbReference>
<keyword evidence="4" id="KW-0807">Transducer</keyword>
<feature type="binding site" evidence="5">
    <location>
        <position position="351"/>
    </location>
    <ligand>
        <name>GTP</name>
        <dbReference type="ChEBI" id="CHEBI:37565"/>
    </ligand>
</feature>
<organism evidence="7 8">
    <name type="scientific">Discostella pseudostelligera</name>
    <dbReference type="NCBI Taxonomy" id="259834"/>
    <lineage>
        <taxon>Eukaryota</taxon>
        <taxon>Sar</taxon>
        <taxon>Stramenopiles</taxon>
        <taxon>Ochrophyta</taxon>
        <taxon>Bacillariophyta</taxon>
        <taxon>Coscinodiscophyceae</taxon>
        <taxon>Thalassiosirophycidae</taxon>
        <taxon>Stephanodiscales</taxon>
        <taxon>Stephanodiscaceae</taxon>
        <taxon>Discostella</taxon>
    </lineage>
</organism>
<dbReference type="InterPro" id="IPR011025">
    <property type="entry name" value="GproteinA_insert"/>
</dbReference>
<gene>
    <name evidence="7" type="ORF">ACHAWU_002349</name>
</gene>
<dbReference type="Pfam" id="PF00503">
    <property type="entry name" value="G-alpha"/>
    <property type="match status" value="1"/>
</dbReference>
<reference evidence="7 8" key="1">
    <citation type="submission" date="2024-10" db="EMBL/GenBank/DDBJ databases">
        <title>Updated reference genomes for cyclostephanoid diatoms.</title>
        <authorList>
            <person name="Roberts W.R."/>
            <person name="Alverson A.J."/>
        </authorList>
    </citation>
    <scope>NUCLEOTIDE SEQUENCE [LARGE SCALE GENOMIC DNA]</scope>
    <source>
        <strain evidence="7 8">AJA232-27</strain>
    </source>
</reference>
<feature type="binding site" evidence="5">
    <location>
        <begin position="220"/>
        <end position="224"/>
    </location>
    <ligand>
        <name>GTP</name>
        <dbReference type="ChEBI" id="CHEBI:37565"/>
    </ligand>
</feature>
<keyword evidence="1 6" id="KW-0479">Metal-binding</keyword>
<keyword evidence="8" id="KW-1185">Reference proteome</keyword>